<evidence type="ECO:0000256" key="10">
    <source>
        <dbReference type="ARBA" id="ARBA00023310"/>
    </source>
</evidence>
<dbReference type="OrthoDB" id="9789241at2"/>
<dbReference type="SUPFAM" id="SSF81336">
    <property type="entry name" value="F1F0 ATP synthase subunit A"/>
    <property type="match status" value="1"/>
</dbReference>
<dbReference type="PATRIC" id="fig|29422.6.peg.1895"/>
<dbReference type="InterPro" id="IPR035908">
    <property type="entry name" value="F0_ATP_A_sf"/>
</dbReference>
<dbReference type="RefSeq" id="WP_010652841.1">
    <property type="nucleotide sequence ID" value="NZ_CAAAHU010000002.1"/>
</dbReference>
<dbReference type="HAMAP" id="MF_01393">
    <property type="entry name" value="ATP_synth_a_bact"/>
    <property type="match status" value="1"/>
</dbReference>
<dbReference type="Pfam" id="PF00119">
    <property type="entry name" value="ATP-synt_A"/>
    <property type="match status" value="1"/>
</dbReference>
<sequence>MGEEGILNALSFSLGSVVITQSVLTTWLIMMALLLFLWLSSRHLSLLPGNCQVVLEGIVVAMQDTMNEVLPLTYVALVFPFIATLWIFILISNLIGIIPGFYSPTADLSVTASLAIVTFFSVHWFGVRAEGWKAYLKHYLKPTPFLLPFHLISELSRTLALAIRLFGNVMSLQLTALIVLMIAGFLAPIPILMLHIIEAVIQAYIFGMLALIYIAGGIQSHELKKQGEWS</sequence>
<dbReference type="PANTHER" id="PTHR42823">
    <property type="entry name" value="ATP SYNTHASE SUBUNIT A, CHLOROPLASTIC"/>
    <property type="match status" value="1"/>
</dbReference>
<dbReference type="STRING" id="29422.Lbru_1781"/>
<dbReference type="Proteomes" id="UP000054742">
    <property type="component" value="Unassembled WGS sequence"/>
</dbReference>
<keyword evidence="10 11" id="KW-0066">ATP synthesis</keyword>
<dbReference type="NCBIfam" id="TIGR01131">
    <property type="entry name" value="ATP_synt_6_or_A"/>
    <property type="match status" value="1"/>
</dbReference>
<comment type="function">
    <text evidence="11 12">Key component of the proton channel; it plays a direct role in the translocation of protons across the membrane.</text>
</comment>
<evidence type="ECO:0000256" key="9">
    <source>
        <dbReference type="ARBA" id="ARBA00023136"/>
    </source>
</evidence>
<evidence type="ECO:0000256" key="6">
    <source>
        <dbReference type="ARBA" id="ARBA00022781"/>
    </source>
</evidence>
<dbReference type="AlphaFoldDB" id="A0A0W0SDV2"/>
<feature type="transmembrane region" description="Helical" evidence="11">
    <location>
        <begin position="12"/>
        <end position="39"/>
    </location>
</feature>
<dbReference type="PRINTS" id="PR00123">
    <property type="entry name" value="ATPASEA"/>
</dbReference>
<evidence type="ECO:0000313" key="13">
    <source>
        <dbReference type="EMBL" id="KTC81261.1"/>
    </source>
</evidence>
<gene>
    <name evidence="11" type="primary">atpB</name>
    <name evidence="13" type="ORF">Lbru_1781</name>
</gene>
<evidence type="ECO:0000256" key="3">
    <source>
        <dbReference type="ARBA" id="ARBA00022448"/>
    </source>
</evidence>
<dbReference type="EMBL" id="LNXV01000029">
    <property type="protein sequence ID" value="KTC81261.1"/>
    <property type="molecule type" value="Genomic_DNA"/>
</dbReference>
<dbReference type="PANTHER" id="PTHR42823:SF3">
    <property type="entry name" value="ATP SYNTHASE SUBUNIT A, CHLOROPLASTIC"/>
    <property type="match status" value="1"/>
</dbReference>
<keyword evidence="4 11" id="KW-0138">CF(0)</keyword>
<keyword evidence="7 11" id="KW-1133">Transmembrane helix</keyword>
<evidence type="ECO:0000256" key="11">
    <source>
        <dbReference type="HAMAP-Rule" id="MF_01393"/>
    </source>
</evidence>
<name>A0A0W0SDV2_9GAMM</name>
<keyword evidence="3 11" id="KW-0813">Transport</keyword>
<feature type="transmembrane region" description="Helical" evidence="11">
    <location>
        <begin position="174"/>
        <end position="193"/>
    </location>
</feature>
<keyword evidence="8 11" id="KW-0406">Ion transport</keyword>
<dbReference type="GO" id="GO:0042777">
    <property type="term" value="P:proton motive force-driven plasma membrane ATP synthesis"/>
    <property type="evidence" value="ECO:0007669"/>
    <property type="project" value="TreeGrafter"/>
</dbReference>
<dbReference type="NCBIfam" id="NF009954">
    <property type="entry name" value="PRK13420.1"/>
    <property type="match status" value="1"/>
</dbReference>
<feature type="transmembrane region" description="Helical" evidence="11">
    <location>
        <begin position="108"/>
        <end position="125"/>
    </location>
</feature>
<dbReference type="InterPro" id="IPR045082">
    <property type="entry name" value="ATP_syn_F0_a_bact/chloroplast"/>
</dbReference>
<evidence type="ECO:0000256" key="12">
    <source>
        <dbReference type="RuleBase" id="RU000483"/>
    </source>
</evidence>
<feature type="transmembrane region" description="Helical" evidence="11">
    <location>
        <begin position="72"/>
        <end position="96"/>
    </location>
</feature>
<keyword evidence="5 11" id="KW-0812">Transmembrane</keyword>
<dbReference type="CDD" id="cd00310">
    <property type="entry name" value="ATP-synt_Fo_a_6"/>
    <property type="match status" value="1"/>
</dbReference>
<organism evidence="13 14">
    <name type="scientific">Legionella brunensis</name>
    <dbReference type="NCBI Taxonomy" id="29422"/>
    <lineage>
        <taxon>Bacteria</taxon>
        <taxon>Pseudomonadati</taxon>
        <taxon>Pseudomonadota</taxon>
        <taxon>Gammaproteobacteria</taxon>
        <taxon>Legionellales</taxon>
        <taxon>Legionellaceae</taxon>
        <taxon>Legionella</taxon>
    </lineage>
</organism>
<comment type="similarity">
    <text evidence="2 11 12">Belongs to the ATPase A chain family.</text>
</comment>
<dbReference type="PROSITE" id="PS00449">
    <property type="entry name" value="ATPASE_A"/>
    <property type="match status" value="1"/>
</dbReference>
<keyword evidence="6 11" id="KW-0375">Hydrogen ion transport</keyword>
<evidence type="ECO:0000256" key="1">
    <source>
        <dbReference type="ARBA" id="ARBA00004141"/>
    </source>
</evidence>
<feature type="transmembrane region" description="Helical" evidence="11">
    <location>
        <begin position="199"/>
        <end position="218"/>
    </location>
</feature>
<dbReference type="GO" id="GO:0005886">
    <property type="term" value="C:plasma membrane"/>
    <property type="evidence" value="ECO:0007669"/>
    <property type="project" value="UniProtKB-SubCell"/>
</dbReference>
<keyword evidence="11" id="KW-1003">Cell membrane</keyword>
<dbReference type="InterPro" id="IPR000568">
    <property type="entry name" value="ATP_synth_F0_asu"/>
</dbReference>
<protein>
    <recommendedName>
        <fullName evidence="11 12">ATP synthase subunit a</fullName>
    </recommendedName>
    <alternativeName>
        <fullName evidence="11">ATP synthase F0 sector subunit a</fullName>
    </alternativeName>
    <alternativeName>
        <fullName evidence="11">F-ATPase subunit 6</fullName>
    </alternativeName>
</protein>
<dbReference type="GO" id="GO:0046933">
    <property type="term" value="F:proton-transporting ATP synthase activity, rotational mechanism"/>
    <property type="evidence" value="ECO:0007669"/>
    <property type="project" value="UniProtKB-UniRule"/>
</dbReference>
<evidence type="ECO:0000256" key="8">
    <source>
        <dbReference type="ARBA" id="ARBA00023065"/>
    </source>
</evidence>
<evidence type="ECO:0000256" key="2">
    <source>
        <dbReference type="ARBA" id="ARBA00006810"/>
    </source>
</evidence>
<evidence type="ECO:0000313" key="14">
    <source>
        <dbReference type="Proteomes" id="UP000054742"/>
    </source>
</evidence>
<reference evidence="13 14" key="1">
    <citation type="submission" date="2015-11" db="EMBL/GenBank/DDBJ databases">
        <title>Genomic analysis of 38 Legionella species identifies large and diverse effector repertoires.</title>
        <authorList>
            <person name="Burstein D."/>
            <person name="Amaro F."/>
            <person name="Zusman T."/>
            <person name="Lifshitz Z."/>
            <person name="Cohen O."/>
            <person name="Gilbert J.A."/>
            <person name="Pupko T."/>
            <person name="Shuman H.A."/>
            <person name="Segal G."/>
        </authorList>
    </citation>
    <scope>NUCLEOTIDE SEQUENCE [LARGE SCALE GENOMIC DNA]</scope>
    <source>
        <strain evidence="13 14">ATCC 43878</strain>
    </source>
</reference>
<comment type="caution">
    <text evidence="13">The sequence shown here is derived from an EMBL/GenBank/DDBJ whole genome shotgun (WGS) entry which is preliminary data.</text>
</comment>
<keyword evidence="9 11" id="KW-0472">Membrane</keyword>
<dbReference type="InterPro" id="IPR023011">
    <property type="entry name" value="ATP_synth_F0_asu_AS"/>
</dbReference>
<proteinExistence type="inferred from homology"/>
<comment type="subcellular location">
    <subcellularLocation>
        <location evidence="11 12">Cell membrane</location>
        <topology evidence="11 12">Multi-pass membrane protein</topology>
    </subcellularLocation>
    <subcellularLocation>
        <location evidence="1">Membrane</location>
        <topology evidence="1">Multi-pass membrane protein</topology>
    </subcellularLocation>
</comment>
<accession>A0A0W0SDV2</accession>
<dbReference type="Gene3D" id="1.20.120.220">
    <property type="entry name" value="ATP synthase, F0 complex, subunit A"/>
    <property type="match status" value="1"/>
</dbReference>
<dbReference type="GO" id="GO:0045259">
    <property type="term" value="C:proton-transporting ATP synthase complex"/>
    <property type="evidence" value="ECO:0007669"/>
    <property type="project" value="UniProtKB-KW"/>
</dbReference>
<evidence type="ECO:0000256" key="7">
    <source>
        <dbReference type="ARBA" id="ARBA00022989"/>
    </source>
</evidence>
<evidence type="ECO:0000256" key="5">
    <source>
        <dbReference type="ARBA" id="ARBA00022692"/>
    </source>
</evidence>
<keyword evidence="14" id="KW-1185">Reference proteome</keyword>
<evidence type="ECO:0000256" key="4">
    <source>
        <dbReference type="ARBA" id="ARBA00022547"/>
    </source>
</evidence>